<evidence type="ECO:0008006" key="8">
    <source>
        <dbReference type="Google" id="ProtNLM"/>
    </source>
</evidence>
<keyword evidence="7" id="KW-1185">Reference proteome</keyword>
<dbReference type="Proteomes" id="UP000029736">
    <property type="component" value="Unassembled WGS sequence"/>
</dbReference>
<dbReference type="InterPro" id="IPR008979">
    <property type="entry name" value="Galactose-bd-like_sf"/>
</dbReference>
<dbReference type="Gene3D" id="3.40.50.1110">
    <property type="entry name" value="SGNH hydrolase"/>
    <property type="match status" value="2"/>
</dbReference>
<reference evidence="6 7" key="1">
    <citation type="journal article" date="2014" name="Int. J. Syst. Evol. Microbiol.">
        <title>Phaeodactylibacter xiamenensis gen. nov., sp. nov., a member of the family Saprospiraceae isolated from the marine alga Phaeodactylum tricornutum.</title>
        <authorList>
            <person name="Chen Z.Jr."/>
            <person name="Lei X."/>
            <person name="Lai Q."/>
            <person name="Li Y."/>
            <person name="Zhang B."/>
            <person name="Zhang J."/>
            <person name="Zhang H."/>
            <person name="Yang L."/>
            <person name="Zheng W."/>
            <person name="Tian Y."/>
            <person name="Yu Z."/>
            <person name="Xu H.Jr."/>
            <person name="Zheng T."/>
        </authorList>
    </citation>
    <scope>NUCLEOTIDE SEQUENCE [LARGE SCALE GENOMIC DNA]</scope>
    <source>
        <strain evidence="6 7">KD52</strain>
    </source>
</reference>
<dbReference type="PANTHER" id="PTHR22901">
    <property type="entry name" value="SIALATE O-ACETYLESTERASE"/>
    <property type="match status" value="1"/>
</dbReference>
<name>A0A098S286_9BACT</name>
<proteinExistence type="predicted"/>
<dbReference type="SUPFAM" id="SSF49785">
    <property type="entry name" value="Galactose-binding domain-like"/>
    <property type="match status" value="1"/>
</dbReference>
<feature type="domain" description="Sialate O-acetylesterase" evidence="4">
    <location>
        <begin position="107"/>
        <end position="225"/>
    </location>
</feature>
<dbReference type="RefSeq" id="WP_044225753.1">
    <property type="nucleotide sequence ID" value="NZ_JBKAGJ010000013.1"/>
</dbReference>
<dbReference type="STRING" id="1524460.IX84_22770"/>
<sequence length="675" mass="76113">MNLLRLLLFLGLFSCIQPVGLFGQLVLPAFFSDGMVLQRDTDIRIWGKAAPGSKVTVEWQGKASEVKADRAGQWTFEGAPLSAGGPHTLRISNRKETITIEDILIGDVWICSGQSNMEWPVSRSNNAEAEIEGSNYPEVRLFDLPRQRSFTPLEFFKEKATWKKAVGENIATFSAVAFYFGRELHYEEGVPIGLISTNWGGTNVETWTSGPGLKGFPDIYRKVKYMENQPKTIEELEEEQNEALRQWEEAYFEKYDQGEDNRWPSAGLDDEEWDEIDLPKDLQSVGLGDFDGVIWFRKTFTMPEALKGKDLFLRLGYIDDFDEVWINGQSIGRTSDVNFWRSYPVSASLFNELGTNTIAVKILHRSGRGGLVEERKDKFGLSQSRYEILDSDLSLTVDWKYKAAEELGTVIPDPPAEVAPIKPNDYPSMLYNAMIHPFTRLPIKGAIWYQGESNASRAYEYRKLFPNMIADWRREWGQEFPFFWVQLANFRASKDKPGDSEWAELREAQALALKLPKTGIATAIDIGEADDIHPRNKQEVGHRLALSALKVAYGREVVHSGPVFDAAVFGGREVTLSFSGIGSGLTVMDKDGILHGFSIAGADKEFHWAQARIAGDKVIVHCPDVEEPVAVRYAWADNPHHANLYNQEGLPALPFRTDDWPGITIDKTFKPQIRP</sequence>
<evidence type="ECO:0000256" key="2">
    <source>
        <dbReference type="ARBA" id="ARBA00023295"/>
    </source>
</evidence>
<keyword evidence="1" id="KW-0378">Hydrolase</keyword>
<keyword evidence="3" id="KW-0175">Coiled coil</keyword>
<gene>
    <name evidence="6" type="ORF">IX84_22770</name>
</gene>
<dbReference type="InterPro" id="IPR005181">
    <property type="entry name" value="SASA"/>
</dbReference>
<dbReference type="OrthoDB" id="9816001at2"/>
<dbReference type="GO" id="GO:0001681">
    <property type="term" value="F:sialate O-acetylesterase activity"/>
    <property type="evidence" value="ECO:0007669"/>
    <property type="project" value="InterPro"/>
</dbReference>
<feature type="domain" description="Sialate O-acetylesterase" evidence="4">
    <location>
        <begin position="430"/>
        <end position="548"/>
    </location>
</feature>
<accession>A0A098S286</accession>
<evidence type="ECO:0000259" key="5">
    <source>
        <dbReference type="Pfam" id="PF13364"/>
    </source>
</evidence>
<dbReference type="GO" id="GO:0004553">
    <property type="term" value="F:hydrolase activity, hydrolyzing O-glycosyl compounds"/>
    <property type="evidence" value="ECO:0007669"/>
    <property type="project" value="InterPro"/>
</dbReference>
<dbReference type="Pfam" id="PF13364">
    <property type="entry name" value="BetaGal_ABD2"/>
    <property type="match status" value="1"/>
</dbReference>
<comment type="caution">
    <text evidence="6">The sequence shown here is derived from an EMBL/GenBank/DDBJ whole genome shotgun (WGS) entry which is preliminary data.</text>
</comment>
<evidence type="ECO:0000256" key="1">
    <source>
        <dbReference type="ARBA" id="ARBA00022801"/>
    </source>
</evidence>
<dbReference type="InterPro" id="IPR036514">
    <property type="entry name" value="SGNH_hydro_sf"/>
</dbReference>
<protein>
    <recommendedName>
        <fullName evidence="8">9-O-acetylesterase</fullName>
    </recommendedName>
</protein>
<dbReference type="Pfam" id="PF03629">
    <property type="entry name" value="SASA"/>
    <property type="match status" value="2"/>
</dbReference>
<feature type="coiled-coil region" evidence="3">
    <location>
        <begin position="226"/>
        <end position="253"/>
    </location>
</feature>
<dbReference type="GO" id="GO:0005975">
    <property type="term" value="P:carbohydrate metabolic process"/>
    <property type="evidence" value="ECO:0007669"/>
    <property type="project" value="InterPro"/>
</dbReference>
<evidence type="ECO:0000313" key="6">
    <source>
        <dbReference type="EMBL" id="KGE86245.1"/>
    </source>
</evidence>
<evidence type="ECO:0000313" key="7">
    <source>
        <dbReference type="Proteomes" id="UP000029736"/>
    </source>
</evidence>
<dbReference type="EMBL" id="JPOS01000081">
    <property type="protein sequence ID" value="KGE86245.1"/>
    <property type="molecule type" value="Genomic_DNA"/>
</dbReference>
<evidence type="ECO:0000259" key="4">
    <source>
        <dbReference type="Pfam" id="PF03629"/>
    </source>
</evidence>
<evidence type="ECO:0000256" key="3">
    <source>
        <dbReference type="SAM" id="Coils"/>
    </source>
</evidence>
<dbReference type="InterPro" id="IPR025300">
    <property type="entry name" value="BetaGal_jelly_roll_dom"/>
</dbReference>
<dbReference type="AlphaFoldDB" id="A0A098S286"/>
<feature type="domain" description="Beta-galactosidase jelly roll" evidence="5">
    <location>
        <begin position="259"/>
        <end position="363"/>
    </location>
</feature>
<organism evidence="6 7">
    <name type="scientific">Phaeodactylibacter xiamenensis</name>
    <dbReference type="NCBI Taxonomy" id="1524460"/>
    <lineage>
        <taxon>Bacteria</taxon>
        <taxon>Pseudomonadati</taxon>
        <taxon>Bacteroidota</taxon>
        <taxon>Saprospiria</taxon>
        <taxon>Saprospirales</taxon>
        <taxon>Haliscomenobacteraceae</taxon>
        <taxon>Phaeodactylibacter</taxon>
    </lineage>
</organism>
<dbReference type="InterPro" id="IPR039329">
    <property type="entry name" value="SIAE"/>
</dbReference>
<dbReference type="PANTHER" id="PTHR22901:SF0">
    <property type="entry name" value="SIALATE O-ACETYLESTERASE"/>
    <property type="match status" value="1"/>
</dbReference>
<dbReference type="SUPFAM" id="SSF52266">
    <property type="entry name" value="SGNH hydrolase"/>
    <property type="match status" value="1"/>
</dbReference>
<keyword evidence="2" id="KW-0326">Glycosidase</keyword>